<protein>
    <submittedName>
        <fullName evidence="2">MOSC domain-containing protein</fullName>
    </submittedName>
</protein>
<dbReference type="InterPro" id="IPR005302">
    <property type="entry name" value="MoCF_Sase_C"/>
</dbReference>
<dbReference type="RefSeq" id="WP_322416971.1">
    <property type="nucleotide sequence ID" value="NZ_CP139858.1"/>
</dbReference>
<dbReference type="EMBL" id="CP139858">
    <property type="protein sequence ID" value="WQC02040.1"/>
    <property type="molecule type" value="Genomic_DNA"/>
</dbReference>
<name>A0ABZ0W0J2_9HYPH</name>
<feature type="domain" description="MOSC" evidence="1">
    <location>
        <begin position="97"/>
        <end position="246"/>
    </location>
</feature>
<organism evidence="2 3">
    <name type="scientific">Mesorhizobium huakuii</name>
    <dbReference type="NCBI Taxonomy" id="28104"/>
    <lineage>
        <taxon>Bacteria</taxon>
        <taxon>Pseudomonadati</taxon>
        <taxon>Pseudomonadota</taxon>
        <taxon>Alphaproteobacteria</taxon>
        <taxon>Hyphomicrobiales</taxon>
        <taxon>Phyllobacteriaceae</taxon>
        <taxon>Mesorhizobium</taxon>
    </lineage>
</organism>
<sequence length="250" mass="27200">MNDIGTVAELWRYPASSLAGERQDAILVGPAGMAGDRMFGLVDVSDNEIARPDREAKWHKVPRLRTRLANDRALEVAVPGGDWLSAPGAECDRAISAYLGYAASIRPFGQENAPPAYAGPVTAARYTKAPIHLLTTASLARLKALHPDGAADPRRFRPNIVVDMAAVEGSFPETEWIGRKLAVGELLLTISEPCRRCGFTIIAQDGFDDDPAILRNLVRHNAHNLGVYCTVDRPARVEIGATMRFVVGYR</sequence>
<accession>A0ABZ0W0J2</accession>
<reference evidence="2 3" key="1">
    <citation type="submission" date="2023-11" db="EMBL/GenBank/DDBJ databases">
        <authorList>
            <person name="Panchal A.K."/>
            <person name="Meaney J.S."/>
            <person name="Karas B.J."/>
            <person name="diCenzo G.C."/>
        </authorList>
    </citation>
    <scope>NUCLEOTIDE SEQUENCE [LARGE SCALE GENOMIC DNA]</scope>
    <source>
        <strain evidence="2 3">NZP2235</strain>
    </source>
</reference>
<proteinExistence type="predicted"/>
<dbReference type="InterPro" id="IPR011037">
    <property type="entry name" value="Pyrv_Knase-like_insert_dom_sf"/>
</dbReference>
<keyword evidence="3" id="KW-1185">Reference proteome</keyword>
<dbReference type="SUPFAM" id="SSF50800">
    <property type="entry name" value="PK beta-barrel domain-like"/>
    <property type="match status" value="1"/>
</dbReference>
<evidence type="ECO:0000313" key="3">
    <source>
        <dbReference type="Proteomes" id="UP001322481"/>
    </source>
</evidence>
<gene>
    <name evidence="2" type="ORF">U0R22_006280</name>
</gene>
<dbReference type="Gene3D" id="2.40.33.20">
    <property type="entry name" value="PK beta-barrel domain-like"/>
    <property type="match status" value="1"/>
</dbReference>
<dbReference type="PROSITE" id="PS51340">
    <property type="entry name" value="MOSC"/>
    <property type="match status" value="1"/>
</dbReference>
<evidence type="ECO:0000259" key="1">
    <source>
        <dbReference type="PROSITE" id="PS51340"/>
    </source>
</evidence>
<dbReference type="Proteomes" id="UP001322481">
    <property type="component" value="Chromosome"/>
</dbReference>
<dbReference type="Pfam" id="PF03473">
    <property type="entry name" value="MOSC"/>
    <property type="match status" value="1"/>
</dbReference>
<evidence type="ECO:0000313" key="2">
    <source>
        <dbReference type="EMBL" id="WQC02040.1"/>
    </source>
</evidence>